<evidence type="ECO:0000256" key="1">
    <source>
        <dbReference type="ARBA" id="ARBA00006817"/>
    </source>
</evidence>
<dbReference type="SUPFAM" id="SSF55961">
    <property type="entry name" value="Bet v1-like"/>
    <property type="match status" value="2"/>
</dbReference>
<proteinExistence type="inferred from homology"/>
<dbReference type="AlphaFoldDB" id="A0ABD5ECR7"/>
<dbReference type="Pfam" id="PF08327">
    <property type="entry name" value="AHSA1"/>
    <property type="match status" value="1"/>
</dbReference>
<organism evidence="3 4">
    <name type="scientific">Streptomyces evansiae</name>
    <dbReference type="NCBI Taxonomy" id="3075535"/>
    <lineage>
        <taxon>Bacteria</taxon>
        <taxon>Bacillati</taxon>
        <taxon>Actinomycetota</taxon>
        <taxon>Actinomycetes</taxon>
        <taxon>Kitasatosporales</taxon>
        <taxon>Streptomycetaceae</taxon>
        <taxon>Streptomyces</taxon>
    </lineage>
</organism>
<evidence type="ECO:0000313" key="3">
    <source>
        <dbReference type="EMBL" id="MDT0419236.1"/>
    </source>
</evidence>
<dbReference type="InterPro" id="IPR023393">
    <property type="entry name" value="START-like_dom_sf"/>
</dbReference>
<dbReference type="Gene3D" id="3.30.530.20">
    <property type="match status" value="2"/>
</dbReference>
<dbReference type="InterPro" id="IPR013538">
    <property type="entry name" value="ASHA1/2-like_C"/>
</dbReference>
<accession>A0ABD5ECR7</accession>
<feature type="domain" description="Activator of Hsp90 ATPase homologue 1/2-like C-terminal" evidence="2">
    <location>
        <begin position="26"/>
        <end position="143"/>
    </location>
</feature>
<gene>
    <name evidence="3" type="ORF">RM574_27525</name>
</gene>
<protein>
    <submittedName>
        <fullName evidence="3">SRPBCC domain-containing protein</fullName>
    </submittedName>
</protein>
<dbReference type="Proteomes" id="UP001183607">
    <property type="component" value="Unassembled WGS sequence"/>
</dbReference>
<dbReference type="RefSeq" id="WP_007821832.1">
    <property type="nucleotide sequence ID" value="NZ_JAVRER010000068.1"/>
</dbReference>
<comment type="similarity">
    <text evidence="1">Belongs to the AHA1 family.</text>
</comment>
<evidence type="ECO:0000259" key="2">
    <source>
        <dbReference type="Pfam" id="PF08327"/>
    </source>
</evidence>
<dbReference type="EMBL" id="JAVRER010000068">
    <property type="protein sequence ID" value="MDT0419236.1"/>
    <property type="molecule type" value="Genomic_DNA"/>
</dbReference>
<comment type="caution">
    <text evidence="3">The sequence shown here is derived from an EMBL/GenBank/DDBJ whole genome shotgun (WGS) entry which is preliminary data.</text>
</comment>
<evidence type="ECO:0000313" key="4">
    <source>
        <dbReference type="Proteomes" id="UP001183607"/>
    </source>
</evidence>
<sequence>MQPRADTLTRDEHGRSVLNLRRRLPHPARRVWAALTEAALTARWMPAEVDLSPRAASPVRFRLPGTAPDGGEVLRAVPPWSLGYTWGAHELHWTLRPDRAAGAADADTAPCVLGLRHVFDDHRGAASYAAGWHTCLTALAQVLDGEEPDHAGDADGALHEAYIGLLGLAGSTVDEGPESLTIRLERQLVRPADEVWSLLTRGTPLRRGERAPDGFGTVGTPAGEITELCAPRLLEYAWSPLGRTRWELLPGTDHGARLLLSHSCPPLPEPAVAAAQAAWHQRVEELAAQLLDTPAPG</sequence>
<name>A0ABD5ECR7_9ACTN</name>
<reference evidence="4" key="1">
    <citation type="submission" date="2023-07" db="EMBL/GenBank/DDBJ databases">
        <title>30 novel species of actinomycetes from the DSMZ collection.</title>
        <authorList>
            <person name="Nouioui I."/>
        </authorList>
    </citation>
    <scope>NUCLEOTIDE SEQUENCE [LARGE SCALE GENOMIC DNA]</scope>
    <source>
        <strain evidence="4">DSM 41982</strain>
    </source>
</reference>